<dbReference type="InterPro" id="IPR007345">
    <property type="entry name" value="Polysacch_pyruvyl_Trfase"/>
</dbReference>
<evidence type="ECO:0000313" key="2">
    <source>
        <dbReference type="EMBL" id="QNB46986.1"/>
    </source>
</evidence>
<dbReference type="NCBIfam" id="TIGR03609">
    <property type="entry name" value="S_layer_CsaB"/>
    <property type="match status" value="1"/>
</dbReference>
<gene>
    <name evidence="2" type="primary">csaB</name>
    <name evidence="2" type="ORF">BR63_12120</name>
</gene>
<feature type="domain" description="Polysaccharide pyruvyl transferase" evidence="1">
    <location>
        <begin position="14"/>
        <end position="297"/>
    </location>
</feature>
<dbReference type="PANTHER" id="PTHR36836">
    <property type="entry name" value="COLANIC ACID BIOSYNTHESIS PROTEIN WCAK"/>
    <property type="match status" value="1"/>
</dbReference>
<evidence type="ECO:0000313" key="3">
    <source>
        <dbReference type="Proteomes" id="UP000515847"/>
    </source>
</evidence>
<dbReference type="PANTHER" id="PTHR36836:SF1">
    <property type="entry name" value="COLANIC ACID BIOSYNTHESIS PROTEIN WCAK"/>
    <property type="match status" value="1"/>
</dbReference>
<keyword evidence="3" id="KW-1185">Reference proteome</keyword>
<dbReference type="OrthoDB" id="3199616at2"/>
<accession>A0A7G6E4I2</accession>
<dbReference type="KEGG" id="tfr:BR63_12120"/>
<dbReference type="RefSeq" id="WP_034420638.1">
    <property type="nucleotide sequence ID" value="NZ_CP045798.1"/>
</dbReference>
<organism evidence="2 3">
    <name type="scientific">Thermanaerosceptrum fracticalcis</name>
    <dbReference type="NCBI Taxonomy" id="1712410"/>
    <lineage>
        <taxon>Bacteria</taxon>
        <taxon>Bacillati</taxon>
        <taxon>Bacillota</taxon>
        <taxon>Clostridia</taxon>
        <taxon>Eubacteriales</taxon>
        <taxon>Peptococcaceae</taxon>
        <taxon>Thermanaerosceptrum</taxon>
    </lineage>
</organism>
<sequence>MSRVVLSGYYGFNNAGDEAILYAIIRTLRKIEPEIEITVLSNDPVKTAKQYNVNACKRWKIGEVTKTLLTCDLLISGGGSLLQDVTSKFSPLYYLGVIFIAKLLEKPVMVYAQGIGPLKTRMNRFLTSFILNRVNAITVRDQRSKDDLVAMGVERDITVTADPVLGLSPETVSVELGREILERNGLRKEEGQKLLGVYIRSWKDNAYLVELVKACDQLAGEGWKIVFVPMQFPGDITISRQAAKQMKHQAVVLKEMYNPEEILSITKNMDLVLGMRLHALIKGAVVGVPVVGLSYDPKVDRFLESIGQQALISVNNLLSETLIEMVNWAYSRREEINKDLQAKLAPMYQKAWQNARIALGLLQK</sequence>
<evidence type="ECO:0000259" key="1">
    <source>
        <dbReference type="Pfam" id="PF04230"/>
    </source>
</evidence>
<dbReference type="AlphaFoldDB" id="A0A7G6E4I2"/>
<dbReference type="EMBL" id="CP045798">
    <property type="protein sequence ID" value="QNB46986.1"/>
    <property type="molecule type" value="Genomic_DNA"/>
</dbReference>
<dbReference type="Pfam" id="PF04230">
    <property type="entry name" value="PS_pyruv_trans"/>
    <property type="match status" value="1"/>
</dbReference>
<reference evidence="2 3" key="1">
    <citation type="journal article" date="2019" name="Front. Microbiol.">
        <title>Thermoanaerosceptrum fracticalcis gen. nov. sp. nov., a Novel Fumarate-Fermenting Microorganism From a Deep Fractured Carbonate Aquifer of the US Great Basin.</title>
        <authorList>
            <person name="Hamilton-Brehm S.D."/>
            <person name="Stewart L.E."/>
            <person name="Zavarin M."/>
            <person name="Caldwell M."/>
            <person name="Lawson P.A."/>
            <person name="Onstott T.C."/>
            <person name="Grzymski J."/>
            <person name="Neveux I."/>
            <person name="Lollar B.S."/>
            <person name="Russell C.E."/>
            <person name="Moser D.P."/>
        </authorList>
    </citation>
    <scope>NUCLEOTIDE SEQUENCE [LARGE SCALE GENOMIC DNA]</scope>
    <source>
        <strain evidence="2 3">DRI-13</strain>
    </source>
</reference>
<proteinExistence type="predicted"/>
<dbReference type="InterPro" id="IPR019896">
    <property type="entry name" value="Polysacch_pyruvyl_Trfase_CsaB"/>
</dbReference>
<keyword evidence="2" id="KW-0808">Transferase</keyword>
<dbReference type="GO" id="GO:0016740">
    <property type="term" value="F:transferase activity"/>
    <property type="evidence" value="ECO:0007669"/>
    <property type="project" value="UniProtKB-KW"/>
</dbReference>
<name>A0A7G6E4I2_THEFR</name>
<dbReference type="SUPFAM" id="SSF53756">
    <property type="entry name" value="UDP-Glycosyltransferase/glycogen phosphorylase"/>
    <property type="match status" value="1"/>
</dbReference>
<dbReference type="Proteomes" id="UP000515847">
    <property type="component" value="Chromosome"/>
</dbReference>
<protein>
    <submittedName>
        <fullName evidence="2">Polysaccharide pyruvyl transferase CsaB</fullName>
    </submittedName>
</protein>